<dbReference type="GO" id="GO:0044716">
    <property type="term" value="F:8-oxo-GDP phosphatase activity"/>
    <property type="evidence" value="ECO:0007669"/>
    <property type="project" value="TreeGrafter"/>
</dbReference>
<dbReference type="EC" id="3.6.1.55" evidence="11"/>
<name>A0A9X3N2F6_9ACTN</name>
<evidence type="ECO:0000256" key="11">
    <source>
        <dbReference type="ARBA" id="ARBA00038905"/>
    </source>
</evidence>
<reference evidence="13" key="1">
    <citation type="submission" date="2022-10" db="EMBL/GenBank/DDBJ databases">
        <title>The WGS of Solirubrobacter ginsenosidimutans DSM 21036.</title>
        <authorList>
            <person name="Jiang Z."/>
        </authorList>
    </citation>
    <scope>NUCLEOTIDE SEQUENCE</scope>
    <source>
        <strain evidence="13">DSM 21036</strain>
    </source>
</reference>
<keyword evidence="14" id="KW-1185">Reference proteome</keyword>
<evidence type="ECO:0000313" key="14">
    <source>
        <dbReference type="Proteomes" id="UP001149140"/>
    </source>
</evidence>
<feature type="domain" description="Nudix hydrolase" evidence="12">
    <location>
        <begin position="1"/>
        <end position="125"/>
    </location>
</feature>
<evidence type="ECO:0000256" key="5">
    <source>
        <dbReference type="ARBA" id="ARBA00022723"/>
    </source>
</evidence>
<dbReference type="EMBL" id="JAPDOD010000086">
    <property type="protein sequence ID" value="MDA0167067.1"/>
    <property type="molecule type" value="Genomic_DNA"/>
</dbReference>
<dbReference type="Proteomes" id="UP001149140">
    <property type="component" value="Unassembled WGS sequence"/>
</dbReference>
<comment type="catalytic activity">
    <reaction evidence="10">
        <text>8-oxo-dGTP + H2O = 8-oxo-dGMP + diphosphate + H(+)</text>
        <dbReference type="Rhea" id="RHEA:31575"/>
        <dbReference type="ChEBI" id="CHEBI:15377"/>
        <dbReference type="ChEBI" id="CHEBI:15378"/>
        <dbReference type="ChEBI" id="CHEBI:33019"/>
        <dbReference type="ChEBI" id="CHEBI:63224"/>
        <dbReference type="ChEBI" id="CHEBI:77896"/>
        <dbReference type="EC" id="3.6.1.55"/>
    </reaction>
</comment>
<dbReference type="SUPFAM" id="SSF55811">
    <property type="entry name" value="Nudix"/>
    <property type="match status" value="1"/>
</dbReference>
<keyword evidence="8" id="KW-0460">Magnesium</keyword>
<dbReference type="InterPro" id="IPR020084">
    <property type="entry name" value="NUDIX_hydrolase_CS"/>
</dbReference>
<dbReference type="InterPro" id="IPR047127">
    <property type="entry name" value="MutT-like"/>
</dbReference>
<dbReference type="Pfam" id="PF00293">
    <property type="entry name" value="NUDIX"/>
    <property type="match status" value="1"/>
</dbReference>
<evidence type="ECO:0000256" key="9">
    <source>
        <dbReference type="ARBA" id="ARBA00023204"/>
    </source>
</evidence>
<evidence type="ECO:0000256" key="10">
    <source>
        <dbReference type="ARBA" id="ARBA00035861"/>
    </source>
</evidence>
<dbReference type="PROSITE" id="PS51462">
    <property type="entry name" value="NUDIX"/>
    <property type="match status" value="1"/>
</dbReference>
<keyword evidence="9" id="KW-0234">DNA repair</keyword>
<evidence type="ECO:0000256" key="4">
    <source>
        <dbReference type="ARBA" id="ARBA00022705"/>
    </source>
</evidence>
<dbReference type="PANTHER" id="PTHR47707:SF1">
    <property type="entry name" value="NUDIX HYDROLASE FAMILY PROTEIN"/>
    <property type="match status" value="1"/>
</dbReference>
<keyword evidence="5" id="KW-0479">Metal-binding</keyword>
<comment type="cofactor">
    <cofactor evidence="1">
        <name>Mg(2+)</name>
        <dbReference type="ChEBI" id="CHEBI:18420"/>
    </cofactor>
</comment>
<evidence type="ECO:0000256" key="6">
    <source>
        <dbReference type="ARBA" id="ARBA00022763"/>
    </source>
</evidence>
<evidence type="ECO:0000256" key="1">
    <source>
        <dbReference type="ARBA" id="ARBA00001946"/>
    </source>
</evidence>
<dbReference type="InterPro" id="IPR000086">
    <property type="entry name" value="NUDIX_hydrolase_dom"/>
</dbReference>
<dbReference type="GO" id="GO:0035539">
    <property type="term" value="F:8-oxo-7,8-dihydrodeoxyguanosine triphosphate pyrophosphatase activity"/>
    <property type="evidence" value="ECO:0007669"/>
    <property type="project" value="UniProtKB-EC"/>
</dbReference>
<proteinExistence type="inferred from homology"/>
<evidence type="ECO:0000256" key="3">
    <source>
        <dbReference type="ARBA" id="ARBA00022457"/>
    </source>
</evidence>
<keyword evidence="7" id="KW-0378">Hydrolase</keyword>
<keyword evidence="6" id="KW-0227">DNA damage</keyword>
<dbReference type="GO" id="GO:0044715">
    <property type="term" value="F:8-oxo-dGDP phosphatase activity"/>
    <property type="evidence" value="ECO:0007669"/>
    <property type="project" value="TreeGrafter"/>
</dbReference>
<dbReference type="CDD" id="cd04690">
    <property type="entry name" value="NUDIX_Hydrolase"/>
    <property type="match status" value="1"/>
</dbReference>
<evidence type="ECO:0000313" key="13">
    <source>
        <dbReference type="EMBL" id="MDA0167067.1"/>
    </source>
</evidence>
<dbReference type="InterPro" id="IPR015797">
    <property type="entry name" value="NUDIX_hydrolase-like_dom_sf"/>
</dbReference>
<dbReference type="PANTHER" id="PTHR47707">
    <property type="entry name" value="8-OXO-DGTP DIPHOSPHATASE"/>
    <property type="match status" value="1"/>
</dbReference>
<keyword evidence="3" id="KW-0515">Mutator protein</keyword>
<organism evidence="13 14">
    <name type="scientific">Solirubrobacter ginsenosidimutans</name>
    <dbReference type="NCBI Taxonomy" id="490573"/>
    <lineage>
        <taxon>Bacteria</taxon>
        <taxon>Bacillati</taxon>
        <taxon>Actinomycetota</taxon>
        <taxon>Thermoleophilia</taxon>
        <taxon>Solirubrobacterales</taxon>
        <taxon>Solirubrobacteraceae</taxon>
        <taxon>Solirubrobacter</taxon>
    </lineage>
</organism>
<dbReference type="RefSeq" id="WP_270046317.1">
    <property type="nucleotide sequence ID" value="NZ_JAPDOD010000086.1"/>
</dbReference>
<evidence type="ECO:0000256" key="7">
    <source>
        <dbReference type="ARBA" id="ARBA00022801"/>
    </source>
</evidence>
<dbReference type="AlphaFoldDB" id="A0A9X3N2F6"/>
<accession>A0A9X3N2F6</accession>
<protein>
    <recommendedName>
        <fullName evidence="11">8-oxo-dGTP diphosphatase</fullName>
        <ecNumber evidence="11">3.6.1.55</ecNumber>
    </recommendedName>
</protein>
<keyword evidence="4" id="KW-0235">DNA replication</keyword>
<sequence>MPIDVVAAAIVEDRRLLLVSKRQAPEIFYLPGGKREAGEDDLACLHRELDEELGVAAVDAVPWCDVVAPAALEPGQQLRMRVFLARLEGRPSPAGELARLHWWQRTDSLRLAPAIEHHVIPALTAAGLIG</sequence>
<dbReference type="Gene3D" id="3.90.79.10">
    <property type="entry name" value="Nucleoside Triphosphate Pyrophosphohydrolase"/>
    <property type="match status" value="1"/>
</dbReference>
<comment type="caution">
    <text evidence="13">The sequence shown here is derived from an EMBL/GenBank/DDBJ whole genome shotgun (WGS) entry which is preliminary data.</text>
</comment>
<comment type="similarity">
    <text evidence="2">Belongs to the Nudix hydrolase family.</text>
</comment>
<dbReference type="GO" id="GO:0006281">
    <property type="term" value="P:DNA repair"/>
    <property type="evidence" value="ECO:0007669"/>
    <property type="project" value="UniProtKB-KW"/>
</dbReference>
<evidence type="ECO:0000259" key="12">
    <source>
        <dbReference type="PROSITE" id="PS51462"/>
    </source>
</evidence>
<dbReference type="GO" id="GO:0008413">
    <property type="term" value="F:8-oxo-7,8-dihydroguanosine triphosphate pyrophosphatase activity"/>
    <property type="evidence" value="ECO:0007669"/>
    <property type="project" value="TreeGrafter"/>
</dbReference>
<gene>
    <name evidence="13" type="ORF">OM076_42800</name>
</gene>
<dbReference type="GO" id="GO:0006260">
    <property type="term" value="P:DNA replication"/>
    <property type="evidence" value="ECO:0007669"/>
    <property type="project" value="UniProtKB-KW"/>
</dbReference>
<dbReference type="PROSITE" id="PS00893">
    <property type="entry name" value="NUDIX_BOX"/>
    <property type="match status" value="1"/>
</dbReference>
<evidence type="ECO:0000256" key="2">
    <source>
        <dbReference type="ARBA" id="ARBA00005582"/>
    </source>
</evidence>
<evidence type="ECO:0000256" key="8">
    <source>
        <dbReference type="ARBA" id="ARBA00022842"/>
    </source>
</evidence>
<dbReference type="GO" id="GO:0046872">
    <property type="term" value="F:metal ion binding"/>
    <property type="evidence" value="ECO:0007669"/>
    <property type="project" value="UniProtKB-KW"/>
</dbReference>